<keyword evidence="2" id="KW-1185">Reference proteome</keyword>
<dbReference type="Proteomes" id="UP001291623">
    <property type="component" value="Unassembled WGS sequence"/>
</dbReference>
<gene>
    <name evidence="1" type="ORF">RND71_026470</name>
</gene>
<accession>A0AAE1RNN2</accession>
<dbReference type="AlphaFoldDB" id="A0AAE1RNN2"/>
<evidence type="ECO:0000313" key="2">
    <source>
        <dbReference type="Proteomes" id="UP001291623"/>
    </source>
</evidence>
<reference evidence="1" key="1">
    <citation type="submission" date="2023-12" db="EMBL/GenBank/DDBJ databases">
        <title>Genome assembly of Anisodus tanguticus.</title>
        <authorList>
            <person name="Wang Y.-J."/>
        </authorList>
    </citation>
    <scope>NUCLEOTIDE SEQUENCE</scope>
    <source>
        <strain evidence="1">KB-2021</strain>
        <tissue evidence="1">Leaf</tissue>
    </source>
</reference>
<name>A0AAE1RNN2_9SOLA</name>
<protein>
    <submittedName>
        <fullName evidence="1">Uncharacterized protein</fullName>
    </submittedName>
</protein>
<organism evidence="1 2">
    <name type="scientific">Anisodus tanguticus</name>
    <dbReference type="NCBI Taxonomy" id="243964"/>
    <lineage>
        <taxon>Eukaryota</taxon>
        <taxon>Viridiplantae</taxon>
        <taxon>Streptophyta</taxon>
        <taxon>Embryophyta</taxon>
        <taxon>Tracheophyta</taxon>
        <taxon>Spermatophyta</taxon>
        <taxon>Magnoliopsida</taxon>
        <taxon>eudicotyledons</taxon>
        <taxon>Gunneridae</taxon>
        <taxon>Pentapetalae</taxon>
        <taxon>asterids</taxon>
        <taxon>lamiids</taxon>
        <taxon>Solanales</taxon>
        <taxon>Solanaceae</taxon>
        <taxon>Solanoideae</taxon>
        <taxon>Hyoscyameae</taxon>
        <taxon>Anisodus</taxon>
    </lineage>
</organism>
<proteinExistence type="predicted"/>
<evidence type="ECO:0000313" key="1">
    <source>
        <dbReference type="EMBL" id="KAK4354276.1"/>
    </source>
</evidence>
<dbReference type="EMBL" id="JAVYJV010000014">
    <property type="protein sequence ID" value="KAK4354276.1"/>
    <property type="molecule type" value="Genomic_DNA"/>
</dbReference>
<comment type="caution">
    <text evidence="1">The sequence shown here is derived from an EMBL/GenBank/DDBJ whole genome shotgun (WGS) entry which is preliminary data.</text>
</comment>
<sequence>MHGGDEVGDHVLALLGYFYNEENIEECLDDQGDNGVEEFIDSVLQDDEIAIGEENFIEYMEGDEVRDHVMALLGCFYNEENIEECLDDQGDNGVEEFIDSVLQDDEIAIGEENFIECMDGDEVGDHSKNLLIPLDDEISISEENFIECTEWDEVRDHVLAKLRCSYNEENIDECLDDQGDNGVKEFIDSVLQDDEIAIGEENFIECMEGDEVGDHVLALLGYFYNEENIEECLDDQGDNGVKEFIDSVLQDDEIAIGEENFIECMEGDEVGDHVLALLVEEFIDSILQDDEIATGEENFIECMEGDEVGDHVLALLGYFYNEENIEECLDDLGDNGVEEFIDSVLQDDEITISEENFIECMEGMKSEIMFLLCWVIFIMRRILKNA</sequence>